<name>A0A0K2TW14_LEPSM</name>
<evidence type="ECO:0000313" key="1">
    <source>
        <dbReference type="EMBL" id="CDW29842.1"/>
    </source>
</evidence>
<accession>A0A0K2TW14</accession>
<reference evidence="1" key="1">
    <citation type="submission" date="2014-05" db="EMBL/GenBank/DDBJ databases">
        <authorList>
            <person name="Chronopoulou M."/>
        </authorList>
    </citation>
    <scope>NUCLEOTIDE SEQUENCE</scope>
    <source>
        <tissue evidence="1">Whole organism</tissue>
    </source>
</reference>
<organism evidence="1">
    <name type="scientific">Lepeophtheirus salmonis</name>
    <name type="common">Salmon louse</name>
    <name type="synonym">Caligus salmonis</name>
    <dbReference type="NCBI Taxonomy" id="72036"/>
    <lineage>
        <taxon>Eukaryota</taxon>
        <taxon>Metazoa</taxon>
        <taxon>Ecdysozoa</taxon>
        <taxon>Arthropoda</taxon>
        <taxon>Crustacea</taxon>
        <taxon>Multicrustacea</taxon>
        <taxon>Hexanauplia</taxon>
        <taxon>Copepoda</taxon>
        <taxon>Siphonostomatoida</taxon>
        <taxon>Caligidae</taxon>
        <taxon>Lepeophtheirus</taxon>
    </lineage>
</organism>
<dbReference type="AlphaFoldDB" id="A0A0K2TW14"/>
<proteinExistence type="predicted"/>
<dbReference type="EMBL" id="HACA01012481">
    <property type="protein sequence ID" value="CDW29842.1"/>
    <property type="molecule type" value="Transcribed_RNA"/>
</dbReference>
<sequence length="51" mass="6205">MSIFQEESIYSSPCLCLLLYSYRMRFDCYHHHLLFHMRTVKNLNPQSIPLQ</sequence>
<protein>
    <submittedName>
        <fullName evidence="1">Uncharacterized protein</fullName>
    </submittedName>
</protein>